<protein>
    <recommendedName>
        <fullName evidence="3">asparagine synthase (glutamine-hydrolyzing)</fullName>
        <ecNumber evidence="3">6.3.5.4</ecNumber>
    </recommendedName>
</protein>
<evidence type="ECO:0000256" key="7">
    <source>
        <dbReference type="ARBA" id="ARBA00048741"/>
    </source>
</evidence>
<evidence type="ECO:0000256" key="9">
    <source>
        <dbReference type="PIRSR" id="PIRSR001589-3"/>
    </source>
</evidence>
<feature type="binding site" evidence="8">
    <location>
        <position position="89"/>
    </location>
    <ligand>
        <name>L-glutamine</name>
        <dbReference type="ChEBI" id="CHEBI:58359"/>
    </ligand>
</feature>
<name>A0A1Z4JHD0_LEPBY</name>
<feature type="domain" description="Glutamine amidotransferase type-2" evidence="10">
    <location>
        <begin position="2"/>
        <end position="203"/>
    </location>
</feature>
<keyword evidence="4 8" id="KW-0547">Nucleotide-binding</keyword>
<keyword evidence="12" id="KW-1185">Reference proteome</keyword>
<organism evidence="11 12">
    <name type="scientific">Leptolyngbya boryana NIES-2135</name>
    <dbReference type="NCBI Taxonomy" id="1973484"/>
    <lineage>
        <taxon>Bacteria</taxon>
        <taxon>Bacillati</taxon>
        <taxon>Cyanobacteriota</taxon>
        <taxon>Cyanophyceae</taxon>
        <taxon>Leptolyngbyales</taxon>
        <taxon>Leptolyngbyaceae</taxon>
        <taxon>Leptolyngbya group</taxon>
        <taxon>Leptolyngbya</taxon>
    </lineage>
</organism>
<dbReference type="SUPFAM" id="SSF56235">
    <property type="entry name" value="N-terminal nucleophile aminohydrolases (Ntn hydrolases)"/>
    <property type="match status" value="1"/>
</dbReference>
<evidence type="ECO:0000259" key="10">
    <source>
        <dbReference type="PROSITE" id="PS51278"/>
    </source>
</evidence>
<dbReference type="GO" id="GO:0005524">
    <property type="term" value="F:ATP binding"/>
    <property type="evidence" value="ECO:0007669"/>
    <property type="project" value="UniProtKB-KW"/>
</dbReference>
<dbReference type="Pfam" id="PF00733">
    <property type="entry name" value="Asn_synthase"/>
    <property type="match status" value="1"/>
</dbReference>
<dbReference type="PROSITE" id="PS51278">
    <property type="entry name" value="GATASE_TYPE_2"/>
    <property type="match status" value="1"/>
</dbReference>
<evidence type="ECO:0000256" key="2">
    <source>
        <dbReference type="ARBA" id="ARBA00005752"/>
    </source>
</evidence>
<dbReference type="Pfam" id="PF13537">
    <property type="entry name" value="GATase_7"/>
    <property type="match status" value="1"/>
</dbReference>
<dbReference type="GO" id="GO:0004066">
    <property type="term" value="F:asparagine synthase (glutamine-hydrolyzing) activity"/>
    <property type="evidence" value="ECO:0007669"/>
    <property type="project" value="UniProtKB-EC"/>
</dbReference>
<dbReference type="PIRSF" id="PIRSF001589">
    <property type="entry name" value="Asn_synthetase_glu-h"/>
    <property type="match status" value="1"/>
</dbReference>
<evidence type="ECO:0000256" key="3">
    <source>
        <dbReference type="ARBA" id="ARBA00012737"/>
    </source>
</evidence>
<dbReference type="InterPro" id="IPR017932">
    <property type="entry name" value="GATase_2_dom"/>
</dbReference>
<dbReference type="CDD" id="cd01991">
    <property type="entry name" value="Asn_synthase_B_C"/>
    <property type="match status" value="1"/>
</dbReference>
<evidence type="ECO:0000256" key="8">
    <source>
        <dbReference type="PIRSR" id="PIRSR001589-2"/>
    </source>
</evidence>
<dbReference type="SUPFAM" id="SSF52402">
    <property type="entry name" value="Adenine nucleotide alpha hydrolases-like"/>
    <property type="match status" value="1"/>
</dbReference>
<dbReference type="Gene3D" id="3.60.20.10">
    <property type="entry name" value="Glutamine Phosphoribosylpyrophosphate, subunit 1, domain 1"/>
    <property type="match status" value="1"/>
</dbReference>
<comment type="catalytic activity">
    <reaction evidence="7">
        <text>L-aspartate + L-glutamine + ATP + H2O = L-asparagine + L-glutamate + AMP + diphosphate + H(+)</text>
        <dbReference type="Rhea" id="RHEA:12228"/>
        <dbReference type="ChEBI" id="CHEBI:15377"/>
        <dbReference type="ChEBI" id="CHEBI:15378"/>
        <dbReference type="ChEBI" id="CHEBI:29985"/>
        <dbReference type="ChEBI" id="CHEBI:29991"/>
        <dbReference type="ChEBI" id="CHEBI:30616"/>
        <dbReference type="ChEBI" id="CHEBI:33019"/>
        <dbReference type="ChEBI" id="CHEBI:58048"/>
        <dbReference type="ChEBI" id="CHEBI:58359"/>
        <dbReference type="ChEBI" id="CHEBI:456215"/>
        <dbReference type="EC" id="6.3.5.4"/>
    </reaction>
</comment>
<gene>
    <name evidence="11" type="ORF">NIES2135_30150</name>
</gene>
<comment type="pathway">
    <text evidence="1">Amino-acid biosynthesis; L-asparagine biosynthesis; L-asparagine from L-aspartate (L-Gln route): step 1/1.</text>
</comment>
<keyword evidence="5 8" id="KW-0067">ATP-binding</keyword>
<dbReference type="AlphaFoldDB" id="A0A1Z4JHD0"/>
<reference evidence="11 12" key="1">
    <citation type="submission" date="2017-06" db="EMBL/GenBank/DDBJ databases">
        <title>Genome sequencing of cyanobaciteial culture collection at National Institute for Environmental Studies (NIES).</title>
        <authorList>
            <person name="Hirose Y."/>
            <person name="Shimura Y."/>
            <person name="Fujisawa T."/>
            <person name="Nakamura Y."/>
            <person name="Kawachi M."/>
        </authorList>
    </citation>
    <scope>NUCLEOTIDE SEQUENCE [LARGE SCALE GENOMIC DNA]</scope>
    <source>
        <strain evidence="11 12">NIES-2135</strain>
    </source>
</reference>
<evidence type="ECO:0000313" key="12">
    <source>
        <dbReference type="Proteomes" id="UP000217895"/>
    </source>
</evidence>
<dbReference type="PANTHER" id="PTHR43284:SF1">
    <property type="entry name" value="ASPARAGINE SYNTHETASE"/>
    <property type="match status" value="1"/>
</dbReference>
<evidence type="ECO:0000256" key="5">
    <source>
        <dbReference type="ARBA" id="ARBA00022840"/>
    </source>
</evidence>
<dbReference type="Gene3D" id="3.40.50.620">
    <property type="entry name" value="HUPs"/>
    <property type="match status" value="1"/>
</dbReference>
<dbReference type="InterPro" id="IPR006426">
    <property type="entry name" value="Asn_synth_AEB"/>
</dbReference>
<dbReference type="InterPro" id="IPR014729">
    <property type="entry name" value="Rossmann-like_a/b/a_fold"/>
</dbReference>
<dbReference type="InterPro" id="IPR051786">
    <property type="entry name" value="ASN_synthetase/amidase"/>
</dbReference>
<keyword evidence="6" id="KW-0028">Amino-acid biosynthesis</keyword>
<keyword evidence="6" id="KW-0061">Asparagine biosynthesis</keyword>
<dbReference type="PANTHER" id="PTHR43284">
    <property type="entry name" value="ASPARAGINE SYNTHETASE (GLUTAMINE-HYDROLYZING)"/>
    <property type="match status" value="1"/>
</dbReference>
<evidence type="ECO:0000256" key="1">
    <source>
        <dbReference type="ARBA" id="ARBA00005187"/>
    </source>
</evidence>
<evidence type="ECO:0000256" key="6">
    <source>
        <dbReference type="ARBA" id="ARBA00022888"/>
    </source>
</evidence>
<dbReference type="InterPro" id="IPR001962">
    <property type="entry name" value="Asn_synthase"/>
</dbReference>
<comment type="similarity">
    <text evidence="2">Belongs to the asparagine synthetase family.</text>
</comment>
<dbReference type="InterPro" id="IPR029055">
    <property type="entry name" value="Ntn_hydrolases_N"/>
</dbReference>
<evidence type="ECO:0000256" key="4">
    <source>
        <dbReference type="ARBA" id="ARBA00022741"/>
    </source>
</evidence>
<evidence type="ECO:0000313" key="11">
    <source>
        <dbReference type="EMBL" id="BAY56185.1"/>
    </source>
</evidence>
<sequence>MSGILGIWNSQQPSPWEAMLSDLTVLGRDGQGSWHDPSIGLSLGRSQLFNTPESCLEAPVVEQDGCVLVWDGRLDDRETLLAGRTQVPDAQLIIESYRRWGVDSLRHLVGEFVFILWDASQDLLFVGCDPVGNRTIAYVWDGNTLLLCSRVLTLLLHPQVSHEFDEGYMAHTICDAWAHPAEITPFQAIKRLRPGYGLILQSGRLQQRQLAKLAPTSYDLRDSPETYFEKFWYLLNQSVRDRLRNYRPVCTTLSGGLDSTTVTVALLNHLSNLEAFSVTTERYAAIDESEPIQAFLDRYSQVKWHSINCDDAWVLSEPWEQLPLPDDPFTSCVVPMHLRMMQEAQKLGFGLIFDGEWGDEFCYIFWRDRIQVGDWQFLWQQLRSPGNRRSFVLQDLILPNCPKPWQTQWMMSRLKLRNLAPQWIQSTYLAQIQQTQVAEQLAMKSFGLDRVKALNQEIEDASFVGTMQVHRLLRSAHQLEYTSPLRDQRVVEFANRLHPSLQLDSNYQKVFLRHANRTTLPDAVRLRPKINYFDPLKYAGLGRGSQALELLEQAKQNSYLQEAIDFKQLENSLLSYRQSYEQDYRPDEPFHDGIANQLISTLGLANWLTQLDKKYLARKVI</sequence>
<dbReference type="GO" id="GO:0006529">
    <property type="term" value="P:asparagine biosynthetic process"/>
    <property type="evidence" value="ECO:0007669"/>
    <property type="project" value="UniProtKB-KW"/>
</dbReference>
<dbReference type="Proteomes" id="UP000217895">
    <property type="component" value="Chromosome"/>
</dbReference>
<feature type="binding site" evidence="8">
    <location>
        <position position="278"/>
    </location>
    <ligand>
        <name>ATP</name>
        <dbReference type="ChEBI" id="CHEBI:30616"/>
    </ligand>
</feature>
<dbReference type="EMBL" id="AP018203">
    <property type="protein sequence ID" value="BAY56185.1"/>
    <property type="molecule type" value="Genomic_DNA"/>
</dbReference>
<dbReference type="EC" id="6.3.5.4" evidence="3"/>
<accession>A0A1Z4JHD0</accession>
<proteinExistence type="inferred from homology"/>
<feature type="site" description="Important for beta-aspartyl-AMP intermediate formation" evidence="9">
    <location>
        <position position="356"/>
    </location>
</feature>